<keyword evidence="4" id="KW-1185">Reference proteome</keyword>
<feature type="compositionally biased region" description="Polar residues" evidence="2">
    <location>
        <begin position="1"/>
        <end position="15"/>
    </location>
</feature>
<keyword evidence="1" id="KW-0175">Coiled coil</keyword>
<protein>
    <submittedName>
        <fullName evidence="3">Uncharacterized protein</fullName>
    </submittedName>
</protein>
<dbReference type="Proteomes" id="UP000324832">
    <property type="component" value="Unassembled WGS sequence"/>
</dbReference>
<dbReference type="Gene3D" id="2.40.50.140">
    <property type="entry name" value="Nucleic acid-binding proteins"/>
    <property type="match status" value="1"/>
</dbReference>
<name>A0A5E4QVR1_9NEOP</name>
<feature type="coiled-coil region" evidence="1">
    <location>
        <begin position="54"/>
        <end position="88"/>
    </location>
</feature>
<evidence type="ECO:0000313" key="3">
    <source>
        <dbReference type="EMBL" id="VVD01032.1"/>
    </source>
</evidence>
<reference evidence="3 4" key="1">
    <citation type="submission" date="2017-07" db="EMBL/GenBank/DDBJ databases">
        <authorList>
            <person name="Talla V."/>
            <person name="Backstrom N."/>
        </authorList>
    </citation>
    <scope>NUCLEOTIDE SEQUENCE [LARGE SCALE GENOMIC DNA]</scope>
</reference>
<dbReference type="EMBL" id="FZQP02005111">
    <property type="protein sequence ID" value="VVD01032.1"/>
    <property type="molecule type" value="Genomic_DNA"/>
</dbReference>
<evidence type="ECO:0000313" key="4">
    <source>
        <dbReference type="Proteomes" id="UP000324832"/>
    </source>
</evidence>
<dbReference type="InterPro" id="IPR012340">
    <property type="entry name" value="NA-bd_OB-fold"/>
</dbReference>
<organism evidence="3 4">
    <name type="scientific">Leptidea sinapis</name>
    <dbReference type="NCBI Taxonomy" id="189913"/>
    <lineage>
        <taxon>Eukaryota</taxon>
        <taxon>Metazoa</taxon>
        <taxon>Ecdysozoa</taxon>
        <taxon>Arthropoda</taxon>
        <taxon>Hexapoda</taxon>
        <taxon>Insecta</taxon>
        <taxon>Pterygota</taxon>
        <taxon>Neoptera</taxon>
        <taxon>Endopterygota</taxon>
        <taxon>Lepidoptera</taxon>
        <taxon>Glossata</taxon>
        <taxon>Ditrysia</taxon>
        <taxon>Papilionoidea</taxon>
        <taxon>Pieridae</taxon>
        <taxon>Dismorphiinae</taxon>
        <taxon>Leptidea</taxon>
    </lineage>
</organism>
<sequence>MCGSRQSTAKMSDSISDLKSEVKSMKESQETNMSTINNNVTDVKAQIIEMNTSITNLSKEQNQLKSSLLKLEKRVDIGEKKLEILENDISKLSVSSIPSTSHTGSQPLVNEELLMEFQERIRRQRNLILVGVAEQKCKNAEERHTRDDFDVMKILKAFQDIPTPIKIHRIGKYKLSDPTGCAQIHYDTSKCNTRINSSCMNDLTRSFAKASRMSCDDVDTMHFMLDKIEQKYKNPVDFEEGDFLSVLGDIFVENLKDIRIINAYECKKTNVDRDIVWLEELRYVYDKLYIKQGI</sequence>
<dbReference type="AlphaFoldDB" id="A0A5E4QVR1"/>
<gene>
    <name evidence="3" type="ORF">LSINAPIS_LOCUS11550</name>
</gene>
<feature type="compositionally biased region" description="Basic and acidic residues" evidence="2">
    <location>
        <begin position="16"/>
        <end position="29"/>
    </location>
</feature>
<proteinExistence type="predicted"/>
<accession>A0A5E4QVR1</accession>
<evidence type="ECO:0000256" key="1">
    <source>
        <dbReference type="SAM" id="Coils"/>
    </source>
</evidence>
<evidence type="ECO:0000256" key="2">
    <source>
        <dbReference type="SAM" id="MobiDB-lite"/>
    </source>
</evidence>
<feature type="region of interest" description="Disordered" evidence="2">
    <location>
        <begin position="1"/>
        <end position="31"/>
    </location>
</feature>